<comment type="caution">
    <text evidence="1">The sequence shown here is derived from an EMBL/GenBank/DDBJ whole genome shotgun (WGS) entry which is preliminary data.</text>
</comment>
<name>A0ACC2TPU3_9FUNG</name>
<reference evidence="1" key="1">
    <citation type="submission" date="2022-04" db="EMBL/GenBank/DDBJ databases">
        <title>Genome of the entomopathogenic fungus Entomophthora muscae.</title>
        <authorList>
            <person name="Elya C."/>
            <person name="Lovett B.R."/>
            <person name="Lee E."/>
            <person name="Macias A.M."/>
            <person name="Hajek A.E."/>
            <person name="De Bivort B.L."/>
            <person name="Kasson M.T."/>
            <person name="De Fine Licht H.H."/>
            <person name="Stajich J.E."/>
        </authorList>
    </citation>
    <scope>NUCLEOTIDE SEQUENCE</scope>
    <source>
        <strain evidence="1">Berkeley</strain>
    </source>
</reference>
<protein>
    <submittedName>
        <fullName evidence="1">Uncharacterized protein</fullName>
    </submittedName>
</protein>
<organism evidence="1 2">
    <name type="scientific">Entomophthora muscae</name>
    <dbReference type="NCBI Taxonomy" id="34485"/>
    <lineage>
        <taxon>Eukaryota</taxon>
        <taxon>Fungi</taxon>
        <taxon>Fungi incertae sedis</taxon>
        <taxon>Zoopagomycota</taxon>
        <taxon>Entomophthoromycotina</taxon>
        <taxon>Entomophthoromycetes</taxon>
        <taxon>Entomophthorales</taxon>
        <taxon>Entomophthoraceae</taxon>
        <taxon>Entomophthora</taxon>
    </lineage>
</organism>
<sequence length="359" mass="39790">MTKQAGVMFYGVNQPSDSRLKGQKRAEELVKTATGPAYQIKYTPFKFGVVYDLNQFFIMMKCMPFHVQEFYVVADSYCNKYPWLDLDLKASHFATLPSLNEVEVINDLIQLLVAGFSELAGKQFTKEDVCVHTCFRNNKRSYYVILKSLKGNVATVFASMAQEKIFVAALHCALRELPGDVGAFWRLAQEPDLSVYKSSQAFCLLGASKNVSPPFCLRFCHDPTYDPTIEEMLDAFPLVLHGTKTTFVTDLKSQNLSLGVFSSNPPPIQIASVRIQPPTCQAAPKPFPLSHSQGQDPLGEDLDWLAEIGDQFGSWQEPSTVSANKQLAHGLSQGHWRLPSGISAEAGTLPVVLTPTRAL</sequence>
<evidence type="ECO:0000313" key="2">
    <source>
        <dbReference type="Proteomes" id="UP001165960"/>
    </source>
</evidence>
<keyword evidence="2" id="KW-1185">Reference proteome</keyword>
<gene>
    <name evidence="1" type="ORF">DSO57_1023879</name>
</gene>
<evidence type="ECO:0000313" key="1">
    <source>
        <dbReference type="EMBL" id="KAJ9076678.1"/>
    </source>
</evidence>
<accession>A0ACC2TPU3</accession>
<dbReference type="Proteomes" id="UP001165960">
    <property type="component" value="Unassembled WGS sequence"/>
</dbReference>
<dbReference type="EMBL" id="QTSX02002256">
    <property type="protein sequence ID" value="KAJ9076678.1"/>
    <property type="molecule type" value="Genomic_DNA"/>
</dbReference>
<proteinExistence type="predicted"/>